<keyword evidence="2" id="KW-1185">Reference proteome</keyword>
<evidence type="ECO:0000313" key="2">
    <source>
        <dbReference type="Proteomes" id="UP000567795"/>
    </source>
</evidence>
<gene>
    <name evidence="1" type="ORF">FHU37_001669</name>
</gene>
<sequence>MPPAAATRVKTDGHSRVNPLVALVPRAKAISKTMAIAR</sequence>
<protein>
    <submittedName>
        <fullName evidence="1">Uncharacterized protein</fullName>
    </submittedName>
</protein>
<evidence type="ECO:0000313" key="1">
    <source>
        <dbReference type="EMBL" id="NYI04726.1"/>
    </source>
</evidence>
<name>A0A852ZQK4_9ACTN</name>
<organism evidence="1 2">
    <name type="scientific">Allostreptomyces psammosilenae</name>
    <dbReference type="NCBI Taxonomy" id="1892865"/>
    <lineage>
        <taxon>Bacteria</taxon>
        <taxon>Bacillati</taxon>
        <taxon>Actinomycetota</taxon>
        <taxon>Actinomycetes</taxon>
        <taxon>Kitasatosporales</taxon>
        <taxon>Streptomycetaceae</taxon>
        <taxon>Allostreptomyces</taxon>
    </lineage>
</organism>
<proteinExistence type="predicted"/>
<dbReference type="Proteomes" id="UP000567795">
    <property type="component" value="Unassembled WGS sequence"/>
</dbReference>
<accession>A0A852ZQK4</accession>
<reference evidence="1 2" key="1">
    <citation type="submission" date="2020-07" db="EMBL/GenBank/DDBJ databases">
        <title>Sequencing the genomes of 1000 actinobacteria strains.</title>
        <authorList>
            <person name="Klenk H.-P."/>
        </authorList>
    </citation>
    <scope>NUCLEOTIDE SEQUENCE [LARGE SCALE GENOMIC DNA]</scope>
    <source>
        <strain evidence="1 2">DSM 42178</strain>
    </source>
</reference>
<comment type="caution">
    <text evidence="1">The sequence shown here is derived from an EMBL/GenBank/DDBJ whole genome shotgun (WGS) entry which is preliminary data.</text>
</comment>
<dbReference type="EMBL" id="JACBZD010000001">
    <property type="protein sequence ID" value="NYI04726.1"/>
    <property type="molecule type" value="Genomic_DNA"/>
</dbReference>
<dbReference type="AlphaFoldDB" id="A0A852ZQK4"/>